<dbReference type="Proteomes" id="UP000191342">
    <property type="component" value="Unassembled WGS sequence"/>
</dbReference>
<reference evidence="2" key="1">
    <citation type="journal article" date="2017" name="Nat. Microbiol.">
        <title>Global analysis of biosynthetic gene clusters reveals vast potential of secondary metabolite production in Penicillium species.</title>
        <authorList>
            <person name="Nielsen J.C."/>
            <person name="Grijseels S."/>
            <person name="Prigent S."/>
            <person name="Ji B."/>
            <person name="Dainat J."/>
            <person name="Nielsen K.F."/>
            <person name="Frisvad J.C."/>
            <person name="Workman M."/>
            <person name="Nielsen J."/>
        </authorList>
    </citation>
    <scope>NUCLEOTIDE SEQUENCE [LARGE SCALE GENOMIC DNA]</scope>
    <source>
        <strain evidence="2">IBT 14082</strain>
    </source>
</reference>
<dbReference type="AlphaFoldDB" id="A0A1V6TXA5"/>
<name>A0A1V6TXA5_9EURO</name>
<keyword evidence="2" id="KW-1185">Reference proteome</keyword>
<dbReference type="EMBL" id="MLQL01000002">
    <property type="protein sequence ID" value="OQE30965.1"/>
    <property type="molecule type" value="Genomic_DNA"/>
</dbReference>
<proteinExistence type="predicted"/>
<sequence length="123" mass="14183">METTYSDGWLPVQSRPRRMAAVSRHALKRDSVQDQFTNKRQRFTNTSACFADPFISHQYWSPSDSRAFFTTSVFSSVLQIRVVIWKGREYSIIVYGYMQRTHANAIAQGEHNQTICPSSDLLT</sequence>
<evidence type="ECO:0000313" key="2">
    <source>
        <dbReference type="Proteomes" id="UP000191342"/>
    </source>
</evidence>
<gene>
    <name evidence="1" type="ORF">PENFLA_c002G01426</name>
</gene>
<comment type="caution">
    <text evidence="1">The sequence shown here is derived from an EMBL/GenBank/DDBJ whole genome shotgun (WGS) entry which is preliminary data.</text>
</comment>
<evidence type="ECO:0000313" key="1">
    <source>
        <dbReference type="EMBL" id="OQE30965.1"/>
    </source>
</evidence>
<protein>
    <submittedName>
        <fullName evidence="1">Uncharacterized protein</fullName>
    </submittedName>
</protein>
<accession>A0A1V6TXA5</accession>
<organism evidence="1 2">
    <name type="scientific">Penicillium flavigenum</name>
    <dbReference type="NCBI Taxonomy" id="254877"/>
    <lineage>
        <taxon>Eukaryota</taxon>
        <taxon>Fungi</taxon>
        <taxon>Dikarya</taxon>
        <taxon>Ascomycota</taxon>
        <taxon>Pezizomycotina</taxon>
        <taxon>Eurotiomycetes</taxon>
        <taxon>Eurotiomycetidae</taxon>
        <taxon>Eurotiales</taxon>
        <taxon>Aspergillaceae</taxon>
        <taxon>Penicillium</taxon>
    </lineage>
</organism>